<dbReference type="SUPFAM" id="SSF56281">
    <property type="entry name" value="Metallo-hydrolase/oxidoreductase"/>
    <property type="match status" value="1"/>
</dbReference>
<gene>
    <name evidence="2" type="ORF">BN983_03236</name>
</gene>
<dbReference type="Pfam" id="PF00753">
    <property type="entry name" value="Lactamase_B"/>
    <property type="match status" value="1"/>
</dbReference>
<dbReference type="InterPro" id="IPR036866">
    <property type="entry name" value="RibonucZ/Hydroxyglut_hydro"/>
</dbReference>
<dbReference type="RefSeq" id="WP_035510222.1">
    <property type="nucleotide sequence ID" value="NZ_CCDH010000003.1"/>
</dbReference>
<dbReference type="AlphaFoldDB" id="A0A024P883"/>
<name>A0A024P883_9BACI</name>
<organism evidence="2 3">
    <name type="scientific">Halobacillus karajensis</name>
    <dbReference type="NCBI Taxonomy" id="195088"/>
    <lineage>
        <taxon>Bacteria</taxon>
        <taxon>Bacillati</taxon>
        <taxon>Bacillota</taxon>
        <taxon>Bacilli</taxon>
        <taxon>Bacillales</taxon>
        <taxon>Bacillaceae</taxon>
        <taxon>Halobacillus</taxon>
    </lineage>
</organism>
<dbReference type="Gene3D" id="3.60.15.10">
    <property type="entry name" value="Ribonuclease Z/Hydroxyacylglutathione hydrolase-like"/>
    <property type="match status" value="1"/>
</dbReference>
<reference evidence="3" key="1">
    <citation type="submission" date="2014-03" db="EMBL/GenBank/DDBJ databases">
        <authorList>
            <person name="Urmite Genomes U."/>
        </authorList>
    </citation>
    <scope>NUCLEOTIDE SEQUENCE [LARGE SCALE GENOMIC DNA]</scope>
    <source>
        <strain evidence="3">HD-03</strain>
    </source>
</reference>
<sequence length="298" mass="33731">MSFHQLNESCYYYHSSVNIGYVNKGTTGLLIDSGIDSSSVKKVLKELKKRELPLTHLFITHAHADHYGGASFLQEHFDVYTVAPVFEEAILRNPTLEPLYLFGGNDPLPELHNKFLEGPRVRIDKVVDEGEISFESILATAIHLPGHSYHQLALKIDGILYAADSYFSEETLKKHRIPFLTDVSMTLDSLDQLLTLTYRGSVPGHGIFEENPKVTIQKNIDYHEQLSAWLHQYLVEAGTVSQETVIAAMCKHYGIQSPPLSQWLLFRTAVTAYLLGLKKAGLLEDRIIHYKWCFSIID</sequence>
<dbReference type="EMBL" id="CCDI010000004">
    <property type="protein sequence ID" value="CDQ24936.1"/>
    <property type="molecule type" value="Genomic_DNA"/>
</dbReference>
<dbReference type="InterPro" id="IPR050855">
    <property type="entry name" value="NDM-1-like"/>
</dbReference>
<keyword evidence="3" id="KW-1185">Reference proteome</keyword>
<dbReference type="InterPro" id="IPR001279">
    <property type="entry name" value="Metallo-B-lactamas"/>
</dbReference>
<dbReference type="Proteomes" id="UP000028868">
    <property type="component" value="Unassembled WGS sequence"/>
</dbReference>
<dbReference type="PANTHER" id="PTHR42951:SF14">
    <property type="entry name" value="METALLO-BETA-LACTAMASE SUPERFAMILY PROTEIN"/>
    <property type="match status" value="1"/>
</dbReference>
<dbReference type="OrthoDB" id="11380at2"/>
<feature type="domain" description="Metallo-beta-lactamase" evidence="1">
    <location>
        <begin position="16"/>
        <end position="205"/>
    </location>
</feature>
<keyword evidence="2" id="KW-0378">Hydrolase</keyword>
<comment type="caution">
    <text evidence="2">The sequence shown here is derived from an EMBL/GenBank/DDBJ whole genome shotgun (WGS) entry which is preliminary data.</text>
</comment>
<dbReference type="CDD" id="cd07743">
    <property type="entry name" value="metallo-hydrolase-like_MBL-fold"/>
    <property type="match status" value="1"/>
</dbReference>
<evidence type="ECO:0000259" key="1">
    <source>
        <dbReference type="SMART" id="SM00849"/>
    </source>
</evidence>
<proteinExistence type="predicted"/>
<accession>A0A024P883</accession>
<reference evidence="2 3" key="2">
    <citation type="submission" date="2014-05" db="EMBL/GenBank/DDBJ databases">
        <title>Draft genome sequence of Halobacillus karajensis HK-03.</title>
        <authorList>
            <person name="Khelaifia S."/>
            <person name="Croce O."/>
            <person name="Lagier J.C."/>
            <person name="Raoult D."/>
        </authorList>
    </citation>
    <scope>NUCLEOTIDE SEQUENCE [LARGE SCALE GENOMIC DNA]</scope>
    <source>
        <strain evidence="2 3">HD-03</strain>
    </source>
</reference>
<dbReference type="GO" id="GO:0016787">
    <property type="term" value="F:hydrolase activity"/>
    <property type="evidence" value="ECO:0007669"/>
    <property type="project" value="UniProtKB-KW"/>
</dbReference>
<protein>
    <submittedName>
        <fullName evidence="2">Hydroxyacylglutathione hydrolase</fullName>
    </submittedName>
</protein>
<evidence type="ECO:0000313" key="2">
    <source>
        <dbReference type="EMBL" id="CDQ24936.1"/>
    </source>
</evidence>
<evidence type="ECO:0000313" key="3">
    <source>
        <dbReference type="Proteomes" id="UP000028868"/>
    </source>
</evidence>
<dbReference type="SMART" id="SM00849">
    <property type="entry name" value="Lactamase_B"/>
    <property type="match status" value="1"/>
</dbReference>
<dbReference type="PANTHER" id="PTHR42951">
    <property type="entry name" value="METALLO-BETA-LACTAMASE DOMAIN-CONTAINING"/>
    <property type="match status" value="1"/>
</dbReference>